<dbReference type="InterPro" id="IPR004821">
    <property type="entry name" value="Cyt_trans-like"/>
</dbReference>
<dbReference type="InterPro" id="IPR050385">
    <property type="entry name" value="Archaeal_FAD_synthase"/>
</dbReference>
<reference evidence="4 5" key="1">
    <citation type="journal article" date="2015" name="Nature">
        <title>rRNA introns, odd ribosomes, and small enigmatic genomes across a large radiation of phyla.</title>
        <authorList>
            <person name="Brown C.T."/>
            <person name="Hug L.A."/>
            <person name="Thomas B.C."/>
            <person name="Sharon I."/>
            <person name="Castelle C.J."/>
            <person name="Singh A."/>
            <person name="Wilkins M.J."/>
            <person name="Williams K.H."/>
            <person name="Banfield J.F."/>
        </authorList>
    </citation>
    <scope>NUCLEOTIDE SEQUENCE [LARGE SCALE GENOMIC DNA]</scope>
</reference>
<dbReference type="GO" id="GO:0016779">
    <property type="term" value="F:nucleotidyltransferase activity"/>
    <property type="evidence" value="ECO:0007669"/>
    <property type="project" value="UniProtKB-KW"/>
</dbReference>
<proteinExistence type="predicted"/>
<dbReference type="NCBIfam" id="TIGR00125">
    <property type="entry name" value="cyt_tran_rel"/>
    <property type="match status" value="1"/>
</dbReference>
<name>A0A0G0KZ75_9BACT</name>
<dbReference type="Proteomes" id="UP000034603">
    <property type="component" value="Unassembled WGS sequence"/>
</dbReference>
<dbReference type="InterPro" id="IPR014729">
    <property type="entry name" value="Rossmann-like_a/b/a_fold"/>
</dbReference>
<dbReference type="Gene3D" id="3.40.50.620">
    <property type="entry name" value="HUPs"/>
    <property type="match status" value="1"/>
</dbReference>
<dbReference type="PANTHER" id="PTHR43793">
    <property type="entry name" value="FAD SYNTHASE"/>
    <property type="match status" value="1"/>
</dbReference>
<dbReference type="Pfam" id="PF01467">
    <property type="entry name" value="CTP_transf_like"/>
    <property type="match status" value="1"/>
</dbReference>
<evidence type="ECO:0000256" key="2">
    <source>
        <dbReference type="ARBA" id="ARBA00022695"/>
    </source>
</evidence>
<gene>
    <name evidence="4" type="ORF">US62_C0009G0002</name>
</gene>
<keyword evidence="2" id="KW-0548">Nucleotidyltransferase</keyword>
<evidence type="ECO:0000313" key="4">
    <source>
        <dbReference type="EMBL" id="KKQ45771.1"/>
    </source>
</evidence>
<dbReference type="SUPFAM" id="SSF52374">
    <property type="entry name" value="Nucleotidylyl transferase"/>
    <property type="match status" value="1"/>
</dbReference>
<evidence type="ECO:0000256" key="1">
    <source>
        <dbReference type="ARBA" id="ARBA00022679"/>
    </source>
</evidence>
<evidence type="ECO:0000313" key="5">
    <source>
        <dbReference type="Proteomes" id="UP000034603"/>
    </source>
</evidence>
<protein>
    <submittedName>
        <fullName evidence="4">RfaE bifunctional protein</fullName>
    </submittedName>
</protein>
<evidence type="ECO:0000259" key="3">
    <source>
        <dbReference type="Pfam" id="PF01467"/>
    </source>
</evidence>
<accession>A0A0G0KZ75</accession>
<comment type="caution">
    <text evidence="4">The sequence shown here is derived from an EMBL/GenBank/DDBJ whole genome shotgun (WGS) entry which is preliminary data.</text>
</comment>
<sequence length="160" mass="17970">MGYLISLSTAIKLVSDFKKTGKKVVFTHGAFDLFHAGHSFFLIKSKSLADILIVGLEPDENIKRYKEVSKPIIGGVHRAEIVLNHTAVDFVFIIPKFREVNEECYVGLYKKLKPDIVTIGRNFATKSRRDVKPTSPLIRIIKPEVTSTTKIISLIISSQK</sequence>
<dbReference type="AlphaFoldDB" id="A0A0G0KZ75"/>
<feature type="domain" description="Cytidyltransferase-like" evidence="3">
    <location>
        <begin position="27"/>
        <end position="128"/>
    </location>
</feature>
<organism evidence="4 5">
    <name type="scientific">Candidatus Woesebacteria bacterium GW2011_GWA1_37_8</name>
    <dbReference type="NCBI Taxonomy" id="1618546"/>
    <lineage>
        <taxon>Bacteria</taxon>
        <taxon>Candidatus Woeseibacteriota</taxon>
    </lineage>
</organism>
<dbReference type="EMBL" id="LBTR01000009">
    <property type="protein sequence ID" value="KKQ45771.1"/>
    <property type="molecule type" value="Genomic_DNA"/>
</dbReference>
<dbReference type="PANTHER" id="PTHR43793:SF1">
    <property type="entry name" value="FAD SYNTHASE"/>
    <property type="match status" value="1"/>
</dbReference>
<keyword evidence="1" id="KW-0808">Transferase</keyword>